<protein>
    <submittedName>
        <fullName evidence="5">Transcriptional regulatory protein</fullName>
    </submittedName>
</protein>
<sequence>METSASPYAHRPLDFVEKIEGLKDYDAICAAISEELAWYGFTCVTSFIMPGPGEPFKKGVHLNTRPQDYVDHYEEKNYILRDPVVTELRDSVRPFSWSDVVERRDLSRADKRIIEEAREFDVNDGLIIPIVTLSGGLSVFSPCGRNPDLSQEARRAVELISLYSHQALKRVLLEQVRGSEAHTPLTPREKEVMRWIAAGKSDQEIAGILSISPATVTVHVERAKRKLDAFRRTFAVVKAIRFGEITL</sequence>
<dbReference type="Gene3D" id="3.30.450.80">
    <property type="entry name" value="Transcription factor LuxR-like, autoinducer-binding domain"/>
    <property type="match status" value="1"/>
</dbReference>
<dbReference type="Proteomes" id="UP000031643">
    <property type="component" value="Chromosome"/>
</dbReference>
<keyword evidence="3" id="KW-0804">Transcription</keyword>
<reference evidence="5 6" key="1">
    <citation type="submission" date="2014-09" db="EMBL/GenBank/DDBJ databases">
        <title>Genome sequencing of Methyloceanibacter caenitepidi Gela4.</title>
        <authorList>
            <person name="Takeuchi M."/>
            <person name="Susumu S."/>
            <person name="Kamagata Y."/>
            <person name="Oshima K."/>
            <person name="Hattori M."/>
            <person name="Iwasaki W."/>
        </authorList>
    </citation>
    <scope>NUCLEOTIDE SEQUENCE [LARGE SCALE GENOMIC DNA]</scope>
    <source>
        <strain evidence="5 6">Gela4</strain>
    </source>
</reference>
<dbReference type="Pfam" id="PF00196">
    <property type="entry name" value="GerE"/>
    <property type="match status" value="1"/>
</dbReference>
<proteinExistence type="predicted"/>
<dbReference type="PANTHER" id="PTHR44688">
    <property type="entry name" value="DNA-BINDING TRANSCRIPTIONAL ACTIVATOR DEVR_DOSR"/>
    <property type="match status" value="1"/>
</dbReference>
<keyword evidence="2" id="KW-0238">DNA-binding</keyword>
<evidence type="ECO:0000313" key="6">
    <source>
        <dbReference type="Proteomes" id="UP000031643"/>
    </source>
</evidence>
<keyword evidence="6" id="KW-1185">Reference proteome</keyword>
<dbReference type="KEGG" id="mcg:GL4_0846"/>
<dbReference type="SMART" id="SM00421">
    <property type="entry name" value="HTH_LUXR"/>
    <property type="match status" value="1"/>
</dbReference>
<accession>A0A0A8JZR7</accession>
<name>A0A0A8JZR7_9HYPH</name>
<evidence type="ECO:0000256" key="1">
    <source>
        <dbReference type="ARBA" id="ARBA00023015"/>
    </source>
</evidence>
<dbReference type="InterPro" id="IPR036388">
    <property type="entry name" value="WH-like_DNA-bd_sf"/>
</dbReference>
<dbReference type="AlphaFoldDB" id="A0A0A8JZR7"/>
<dbReference type="CDD" id="cd06170">
    <property type="entry name" value="LuxR_C_like"/>
    <property type="match status" value="1"/>
</dbReference>
<dbReference type="PROSITE" id="PS50043">
    <property type="entry name" value="HTH_LUXR_2"/>
    <property type="match status" value="1"/>
</dbReference>
<dbReference type="InterPro" id="IPR016032">
    <property type="entry name" value="Sig_transdc_resp-reg_C-effctor"/>
</dbReference>
<dbReference type="GO" id="GO:0006355">
    <property type="term" value="P:regulation of DNA-templated transcription"/>
    <property type="evidence" value="ECO:0007669"/>
    <property type="project" value="InterPro"/>
</dbReference>
<dbReference type="InterPro" id="IPR036693">
    <property type="entry name" value="TF_LuxR_autoind-bd_dom_sf"/>
</dbReference>
<dbReference type="InterPro" id="IPR005143">
    <property type="entry name" value="TF_LuxR_autoind-bd_dom"/>
</dbReference>
<dbReference type="EMBL" id="AP014648">
    <property type="protein sequence ID" value="BAQ16308.1"/>
    <property type="molecule type" value="Genomic_DNA"/>
</dbReference>
<feature type="domain" description="HTH luxR-type" evidence="4">
    <location>
        <begin position="178"/>
        <end position="243"/>
    </location>
</feature>
<dbReference type="InterPro" id="IPR000792">
    <property type="entry name" value="Tscrpt_reg_LuxR_C"/>
</dbReference>
<dbReference type="STRING" id="1384459.GL4_0846"/>
<dbReference type="PRINTS" id="PR00038">
    <property type="entry name" value="HTHLUXR"/>
</dbReference>
<organism evidence="5 6">
    <name type="scientific">Methyloceanibacter caenitepidi</name>
    <dbReference type="NCBI Taxonomy" id="1384459"/>
    <lineage>
        <taxon>Bacteria</taxon>
        <taxon>Pseudomonadati</taxon>
        <taxon>Pseudomonadota</taxon>
        <taxon>Alphaproteobacteria</taxon>
        <taxon>Hyphomicrobiales</taxon>
        <taxon>Hyphomicrobiaceae</taxon>
        <taxon>Methyloceanibacter</taxon>
    </lineage>
</organism>
<dbReference type="Pfam" id="PF03472">
    <property type="entry name" value="Autoind_bind"/>
    <property type="match status" value="1"/>
</dbReference>
<dbReference type="Gene3D" id="1.10.10.10">
    <property type="entry name" value="Winged helix-like DNA-binding domain superfamily/Winged helix DNA-binding domain"/>
    <property type="match status" value="1"/>
</dbReference>
<dbReference type="SUPFAM" id="SSF75516">
    <property type="entry name" value="Pheromone-binding domain of LuxR-like quorum-sensing transcription factors"/>
    <property type="match status" value="1"/>
</dbReference>
<keyword evidence="1" id="KW-0805">Transcription regulation</keyword>
<evidence type="ECO:0000256" key="2">
    <source>
        <dbReference type="ARBA" id="ARBA00023125"/>
    </source>
</evidence>
<evidence type="ECO:0000313" key="5">
    <source>
        <dbReference type="EMBL" id="BAQ16308.1"/>
    </source>
</evidence>
<dbReference type="GO" id="GO:0003677">
    <property type="term" value="F:DNA binding"/>
    <property type="evidence" value="ECO:0007669"/>
    <property type="project" value="UniProtKB-KW"/>
</dbReference>
<dbReference type="HOGENOM" id="CLU_072786_4_1_5"/>
<dbReference type="RefSeq" id="WP_052464101.1">
    <property type="nucleotide sequence ID" value="NZ_AP014648.1"/>
</dbReference>
<evidence type="ECO:0000256" key="3">
    <source>
        <dbReference type="ARBA" id="ARBA00023163"/>
    </source>
</evidence>
<evidence type="ECO:0000259" key="4">
    <source>
        <dbReference type="PROSITE" id="PS50043"/>
    </source>
</evidence>
<dbReference type="PANTHER" id="PTHR44688:SF16">
    <property type="entry name" value="DNA-BINDING TRANSCRIPTIONAL ACTIVATOR DEVR_DOSR"/>
    <property type="match status" value="1"/>
</dbReference>
<dbReference type="SUPFAM" id="SSF46894">
    <property type="entry name" value="C-terminal effector domain of the bipartite response regulators"/>
    <property type="match status" value="1"/>
</dbReference>
<gene>
    <name evidence="5" type="ORF">GL4_0846</name>
</gene>